<dbReference type="AlphaFoldDB" id="A0A6A5Y1D2"/>
<gene>
    <name evidence="2" type="ORF">BU24DRAFT_116058</name>
</gene>
<keyword evidence="1" id="KW-0472">Membrane</keyword>
<sequence>MGLSVFLFAEQQSGPVLYMMEGGRTTVNVLKKEVRGKGGREGRLYYKRRFRTMIPFHSISSRRADKTHRHEVTMMYMLLMYGVEHWEGKRVGVVDVSKLAHILCFLVKWVAFLLVLIGFIEISFTLFHVVTLQT</sequence>
<evidence type="ECO:0000313" key="2">
    <source>
        <dbReference type="EMBL" id="KAF2019288.1"/>
    </source>
</evidence>
<organism evidence="2 3">
    <name type="scientific">Aaosphaeria arxii CBS 175.79</name>
    <dbReference type="NCBI Taxonomy" id="1450172"/>
    <lineage>
        <taxon>Eukaryota</taxon>
        <taxon>Fungi</taxon>
        <taxon>Dikarya</taxon>
        <taxon>Ascomycota</taxon>
        <taxon>Pezizomycotina</taxon>
        <taxon>Dothideomycetes</taxon>
        <taxon>Pleosporomycetidae</taxon>
        <taxon>Pleosporales</taxon>
        <taxon>Pleosporales incertae sedis</taxon>
        <taxon>Aaosphaeria</taxon>
    </lineage>
</organism>
<dbReference type="EMBL" id="ML978067">
    <property type="protein sequence ID" value="KAF2019288.1"/>
    <property type="molecule type" value="Genomic_DNA"/>
</dbReference>
<keyword evidence="1" id="KW-1133">Transmembrane helix</keyword>
<dbReference type="GeneID" id="54278246"/>
<keyword evidence="3" id="KW-1185">Reference proteome</keyword>
<name>A0A6A5Y1D2_9PLEO</name>
<keyword evidence="1" id="KW-0812">Transmembrane</keyword>
<feature type="transmembrane region" description="Helical" evidence="1">
    <location>
        <begin position="99"/>
        <end position="120"/>
    </location>
</feature>
<accession>A0A6A5Y1D2</accession>
<reference evidence="2" key="1">
    <citation type="journal article" date="2020" name="Stud. Mycol.">
        <title>101 Dothideomycetes genomes: a test case for predicting lifestyles and emergence of pathogens.</title>
        <authorList>
            <person name="Haridas S."/>
            <person name="Albert R."/>
            <person name="Binder M."/>
            <person name="Bloem J."/>
            <person name="Labutti K."/>
            <person name="Salamov A."/>
            <person name="Andreopoulos B."/>
            <person name="Baker S."/>
            <person name="Barry K."/>
            <person name="Bills G."/>
            <person name="Bluhm B."/>
            <person name="Cannon C."/>
            <person name="Castanera R."/>
            <person name="Culley D."/>
            <person name="Daum C."/>
            <person name="Ezra D."/>
            <person name="Gonzalez J."/>
            <person name="Henrissat B."/>
            <person name="Kuo A."/>
            <person name="Liang C."/>
            <person name="Lipzen A."/>
            <person name="Lutzoni F."/>
            <person name="Magnuson J."/>
            <person name="Mondo S."/>
            <person name="Nolan M."/>
            <person name="Ohm R."/>
            <person name="Pangilinan J."/>
            <person name="Park H.-J."/>
            <person name="Ramirez L."/>
            <person name="Alfaro M."/>
            <person name="Sun H."/>
            <person name="Tritt A."/>
            <person name="Yoshinaga Y."/>
            <person name="Zwiers L.-H."/>
            <person name="Turgeon B."/>
            <person name="Goodwin S."/>
            <person name="Spatafora J."/>
            <person name="Crous P."/>
            <person name="Grigoriev I."/>
        </authorList>
    </citation>
    <scope>NUCLEOTIDE SEQUENCE</scope>
    <source>
        <strain evidence="2">CBS 175.79</strain>
    </source>
</reference>
<protein>
    <submittedName>
        <fullName evidence="2">Uncharacterized protein</fullName>
    </submittedName>
</protein>
<dbReference type="RefSeq" id="XP_033387627.1">
    <property type="nucleotide sequence ID" value="XM_033520849.1"/>
</dbReference>
<proteinExistence type="predicted"/>
<dbReference type="Proteomes" id="UP000799778">
    <property type="component" value="Unassembled WGS sequence"/>
</dbReference>
<evidence type="ECO:0000256" key="1">
    <source>
        <dbReference type="SAM" id="Phobius"/>
    </source>
</evidence>
<evidence type="ECO:0000313" key="3">
    <source>
        <dbReference type="Proteomes" id="UP000799778"/>
    </source>
</evidence>